<comment type="subcellular location">
    <subcellularLocation>
        <location evidence="1">Cell membrane</location>
        <topology evidence="1">Multi-pass membrane protein</topology>
    </subcellularLocation>
</comment>
<dbReference type="EMBL" id="QNRT01000001">
    <property type="protein sequence ID" value="RBP52816.1"/>
    <property type="molecule type" value="Genomic_DNA"/>
</dbReference>
<name>A0A395JQT5_9GAMM</name>
<keyword evidence="6 8" id="KW-0472">Membrane</keyword>
<evidence type="ECO:0000256" key="4">
    <source>
        <dbReference type="ARBA" id="ARBA00022692"/>
    </source>
</evidence>
<evidence type="ECO:0000256" key="8">
    <source>
        <dbReference type="SAM" id="Phobius"/>
    </source>
</evidence>
<accession>A0A395JQT5</accession>
<feature type="transmembrane region" description="Helical" evidence="8">
    <location>
        <begin position="100"/>
        <end position="119"/>
    </location>
</feature>
<feature type="transmembrane region" description="Helical" evidence="8">
    <location>
        <begin position="12"/>
        <end position="33"/>
    </location>
</feature>
<sequence length="203" mass="22484">MYKGERFNSISHLVGAALALVGASVLITLAAVDGNALKIVSYSIYSATLFILYLTSTLYHSFQGRVKDIFQKFDHHAIYLLIAGTYTPFALIAVQGAVGWWLFGVVWGLAAIGMIIENLPIPGPRILPIIIYIAMGWACVFTMESMIAGMSELGFYFLLTGGIIYTAGVIFYVLDHWYPWCHGIWHLFVIGGSVCHYFAIFLL</sequence>
<dbReference type="GO" id="GO:0046872">
    <property type="term" value="F:metal ion binding"/>
    <property type="evidence" value="ECO:0007669"/>
    <property type="project" value="UniProtKB-KW"/>
</dbReference>
<comment type="caution">
    <text evidence="9">The sequence shown here is derived from an EMBL/GenBank/DDBJ whole genome shotgun (WGS) entry which is preliminary data.</text>
</comment>
<feature type="transmembrane region" description="Helical" evidence="8">
    <location>
        <begin position="153"/>
        <end position="174"/>
    </location>
</feature>
<feature type="binding site" evidence="7">
    <location>
        <position position="182"/>
    </location>
    <ligand>
        <name>Zn(2+)</name>
        <dbReference type="ChEBI" id="CHEBI:29105"/>
    </ligand>
</feature>
<reference evidence="9 10" key="1">
    <citation type="submission" date="2018-06" db="EMBL/GenBank/DDBJ databases">
        <title>Genomic Encyclopedia of Type Strains, Phase IV (KMG-IV): sequencing the most valuable type-strain genomes for metagenomic binning, comparative biology and taxonomic classification.</title>
        <authorList>
            <person name="Goeker M."/>
        </authorList>
    </citation>
    <scope>NUCLEOTIDE SEQUENCE [LARGE SCALE GENOMIC DNA]</scope>
    <source>
        <strain evidence="9 10">DSM 24032</strain>
    </source>
</reference>
<proteinExistence type="inferred from homology"/>
<dbReference type="GO" id="GO:0140911">
    <property type="term" value="F:pore-forming activity"/>
    <property type="evidence" value="ECO:0007669"/>
    <property type="project" value="InterPro"/>
</dbReference>
<keyword evidence="7" id="KW-0479">Metal-binding</keyword>
<protein>
    <submittedName>
        <fullName evidence="9">Hemolysin III</fullName>
    </submittedName>
</protein>
<evidence type="ECO:0000256" key="6">
    <source>
        <dbReference type="ARBA" id="ARBA00023136"/>
    </source>
</evidence>
<evidence type="ECO:0000313" key="10">
    <source>
        <dbReference type="Proteomes" id="UP000253083"/>
    </source>
</evidence>
<feature type="transmembrane region" description="Helical" evidence="8">
    <location>
        <begin position="126"/>
        <end position="147"/>
    </location>
</feature>
<keyword evidence="3" id="KW-1003">Cell membrane</keyword>
<keyword evidence="10" id="KW-1185">Reference proteome</keyword>
<feature type="binding site" evidence="7">
    <location>
        <position position="186"/>
    </location>
    <ligand>
        <name>Zn(2+)</name>
        <dbReference type="ChEBI" id="CHEBI:29105"/>
    </ligand>
</feature>
<dbReference type="NCBIfam" id="TIGR01065">
    <property type="entry name" value="hlyIII"/>
    <property type="match status" value="1"/>
</dbReference>
<dbReference type="PANTHER" id="PTHR20855">
    <property type="entry name" value="ADIPOR/PROGESTIN RECEPTOR-RELATED"/>
    <property type="match status" value="1"/>
</dbReference>
<evidence type="ECO:0000256" key="3">
    <source>
        <dbReference type="ARBA" id="ARBA00022475"/>
    </source>
</evidence>
<dbReference type="OrthoDB" id="9813689at2"/>
<dbReference type="FunCoup" id="A0A395JQT5">
    <property type="interactions" value="69"/>
</dbReference>
<feature type="transmembrane region" description="Helical" evidence="8">
    <location>
        <begin position="183"/>
        <end position="202"/>
    </location>
</feature>
<evidence type="ECO:0000256" key="2">
    <source>
        <dbReference type="ARBA" id="ARBA00008488"/>
    </source>
</evidence>
<dbReference type="RefSeq" id="WP_113952434.1">
    <property type="nucleotide sequence ID" value="NZ_QNRT01000001.1"/>
</dbReference>
<keyword evidence="4 8" id="KW-0812">Transmembrane</keyword>
<dbReference type="InterPro" id="IPR004254">
    <property type="entry name" value="AdipoR/HlyIII-related"/>
</dbReference>
<dbReference type="AlphaFoldDB" id="A0A395JQT5"/>
<dbReference type="InParanoid" id="A0A395JQT5"/>
<dbReference type="Pfam" id="PF03006">
    <property type="entry name" value="HlyIII"/>
    <property type="match status" value="1"/>
</dbReference>
<organism evidence="9 10">
    <name type="scientific">Arenicella xantha</name>
    <dbReference type="NCBI Taxonomy" id="644221"/>
    <lineage>
        <taxon>Bacteria</taxon>
        <taxon>Pseudomonadati</taxon>
        <taxon>Pseudomonadota</taxon>
        <taxon>Gammaproteobacteria</taxon>
        <taxon>Arenicellales</taxon>
        <taxon>Arenicellaceae</taxon>
        <taxon>Arenicella</taxon>
    </lineage>
</organism>
<evidence type="ECO:0000313" key="9">
    <source>
        <dbReference type="EMBL" id="RBP52816.1"/>
    </source>
</evidence>
<dbReference type="InterPro" id="IPR005744">
    <property type="entry name" value="Hy-lIII"/>
</dbReference>
<feature type="transmembrane region" description="Helical" evidence="8">
    <location>
        <begin position="77"/>
        <end position="94"/>
    </location>
</feature>
<feature type="transmembrane region" description="Helical" evidence="8">
    <location>
        <begin position="39"/>
        <end position="56"/>
    </location>
</feature>
<evidence type="ECO:0000256" key="7">
    <source>
        <dbReference type="PIRSR" id="PIRSR604254-1"/>
    </source>
</evidence>
<dbReference type="GO" id="GO:0005886">
    <property type="term" value="C:plasma membrane"/>
    <property type="evidence" value="ECO:0007669"/>
    <property type="project" value="UniProtKB-SubCell"/>
</dbReference>
<dbReference type="Proteomes" id="UP000253083">
    <property type="component" value="Unassembled WGS sequence"/>
</dbReference>
<gene>
    <name evidence="9" type="ORF">DFR28_101200</name>
</gene>
<comment type="similarity">
    <text evidence="2">Belongs to the UPF0073 (Hly-III) family.</text>
</comment>
<evidence type="ECO:0000256" key="5">
    <source>
        <dbReference type="ARBA" id="ARBA00022989"/>
    </source>
</evidence>
<keyword evidence="5 8" id="KW-1133">Transmembrane helix</keyword>
<feature type="binding site" evidence="7">
    <location>
        <position position="60"/>
    </location>
    <ligand>
        <name>Zn(2+)</name>
        <dbReference type="ChEBI" id="CHEBI:29105"/>
    </ligand>
</feature>
<dbReference type="PANTHER" id="PTHR20855:SF3">
    <property type="entry name" value="LD03007P"/>
    <property type="match status" value="1"/>
</dbReference>
<evidence type="ECO:0000256" key="1">
    <source>
        <dbReference type="ARBA" id="ARBA00004651"/>
    </source>
</evidence>
<keyword evidence="7" id="KW-0862">Zinc</keyword>